<feature type="domain" description="FH2" evidence="2">
    <location>
        <begin position="16"/>
        <end position="412"/>
    </location>
</feature>
<accession>A0A1E7EYX7</accession>
<dbReference type="KEGG" id="fcy:FRACYDRAFT_193211"/>
<dbReference type="Gene3D" id="1.20.58.2220">
    <property type="entry name" value="Formin, FH2 domain"/>
    <property type="match status" value="1"/>
</dbReference>
<sequence length="412" mass="46980">MNQDHSLPVITIEKQKTKIKKETHRRARLHWKTISNVVKNSIWDKVESEVDGINIDEDEFKDLFQADLKASNVLKTPTSSKKKGAAVRVIDSKRANNGGIILARLKMTHDQMADAVDRIDAATLTAEQIENVIEYLPTKEERDALEKYMLDGGQDAAEKFDGLCECEKFMVSMMTVKHAKRKVRALLFKLQFMKCMESIAKDAQMIDSASEELVNSTRLRQLLGIILQFGNRLNTAGANSKRKAGAFSLDSLSKLSQAKAFDKKTTFLHYIILIVQRNNELLLKYYDDIPTVLEADKVFWDQCQQDLEEVENQLENVRRIALHESRAKDHLGEMELTLEEEVVALRATPTGMFTLGAIKQVSALREKIEHTKVKCKRVQDYFGESGKDTEPQEIFSAFSSFTRDFRKAKEEV</sequence>
<feature type="coiled-coil region" evidence="1">
    <location>
        <begin position="300"/>
        <end position="327"/>
    </location>
</feature>
<protein>
    <submittedName>
        <fullName evidence="3">Actin-binding FH2</fullName>
    </submittedName>
</protein>
<dbReference type="Pfam" id="PF02181">
    <property type="entry name" value="FH2"/>
    <property type="match status" value="1"/>
</dbReference>
<dbReference type="SUPFAM" id="SSF101447">
    <property type="entry name" value="Formin homology 2 domain (FH2 domain)"/>
    <property type="match status" value="1"/>
</dbReference>
<name>A0A1E7EYX7_9STRA</name>
<keyword evidence="1" id="KW-0175">Coiled coil</keyword>
<dbReference type="InParanoid" id="A0A1E7EYX7"/>
<evidence type="ECO:0000256" key="1">
    <source>
        <dbReference type="SAM" id="Coils"/>
    </source>
</evidence>
<dbReference type="SMART" id="SM00498">
    <property type="entry name" value="FH2"/>
    <property type="match status" value="1"/>
</dbReference>
<organism evidence="3 4">
    <name type="scientific">Fragilariopsis cylindrus CCMP1102</name>
    <dbReference type="NCBI Taxonomy" id="635003"/>
    <lineage>
        <taxon>Eukaryota</taxon>
        <taxon>Sar</taxon>
        <taxon>Stramenopiles</taxon>
        <taxon>Ochrophyta</taxon>
        <taxon>Bacillariophyta</taxon>
        <taxon>Bacillariophyceae</taxon>
        <taxon>Bacillariophycidae</taxon>
        <taxon>Bacillariales</taxon>
        <taxon>Bacillariaceae</taxon>
        <taxon>Fragilariopsis</taxon>
    </lineage>
</organism>
<dbReference type="InterPro" id="IPR051425">
    <property type="entry name" value="Formin_Homology"/>
</dbReference>
<dbReference type="Proteomes" id="UP000095751">
    <property type="component" value="Unassembled WGS sequence"/>
</dbReference>
<keyword evidence="4" id="KW-1185">Reference proteome</keyword>
<proteinExistence type="predicted"/>
<dbReference type="InterPro" id="IPR015425">
    <property type="entry name" value="FH2_Formin"/>
</dbReference>
<evidence type="ECO:0000313" key="3">
    <source>
        <dbReference type="EMBL" id="OEU11034.1"/>
    </source>
</evidence>
<dbReference type="PANTHER" id="PTHR45725:SF1">
    <property type="entry name" value="DISHEVELLED ASSOCIATED ACTIVATOR OF MORPHOGENESIS, ISOFORM D"/>
    <property type="match status" value="1"/>
</dbReference>
<dbReference type="PROSITE" id="PS51444">
    <property type="entry name" value="FH2"/>
    <property type="match status" value="1"/>
</dbReference>
<gene>
    <name evidence="3" type="ORF">FRACYDRAFT_193211</name>
</gene>
<evidence type="ECO:0000259" key="2">
    <source>
        <dbReference type="PROSITE" id="PS51444"/>
    </source>
</evidence>
<dbReference type="EMBL" id="KV784369">
    <property type="protein sequence ID" value="OEU11034.1"/>
    <property type="molecule type" value="Genomic_DNA"/>
</dbReference>
<feature type="non-terminal residue" evidence="3">
    <location>
        <position position="412"/>
    </location>
</feature>
<evidence type="ECO:0000313" key="4">
    <source>
        <dbReference type="Proteomes" id="UP000095751"/>
    </source>
</evidence>
<dbReference type="AlphaFoldDB" id="A0A1E7EYX7"/>
<reference evidence="3 4" key="1">
    <citation type="submission" date="2016-09" db="EMBL/GenBank/DDBJ databases">
        <title>Extensive genetic diversity and differential bi-allelic expression allows diatom success in the polar Southern Ocean.</title>
        <authorList>
            <consortium name="DOE Joint Genome Institute"/>
            <person name="Mock T."/>
            <person name="Otillar R.P."/>
            <person name="Strauss J."/>
            <person name="Dupont C."/>
            <person name="Frickenhaus S."/>
            <person name="Maumus F."/>
            <person name="Mcmullan M."/>
            <person name="Sanges R."/>
            <person name="Schmutz J."/>
            <person name="Toseland A."/>
            <person name="Valas R."/>
            <person name="Veluchamy A."/>
            <person name="Ward B.J."/>
            <person name="Allen A."/>
            <person name="Barry K."/>
            <person name="Falciatore A."/>
            <person name="Ferrante M."/>
            <person name="Fortunato A.E."/>
            <person name="Gloeckner G."/>
            <person name="Gruber A."/>
            <person name="Hipkin R."/>
            <person name="Janech M."/>
            <person name="Kroth P."/>
            <person name="Leese F."/>
            <person name="Lindquist E."/>
            <person name="Lyon B.R."/>
            <person name="Martin J."/>
            <person name="Mayer C."/>
            <person name="Parker M."/>
            <person name="Quesneville H."/>
            <person name="Raymond J."/>
            <person name="Uhlig C."/>
            <person name="Valentin K.U."/>
            <person name="Worden A.Z."/>
            <person name="Armbrust E.V."/>
            <person name="Bowler C."/>
            <person name="Green B."/>
            <person name="Moulton V."/>
            <person name="Van Oosterhout C."/>
            <person name="Grigoriev I."/>
        </authorList>
    </citation>
    <scope>NUCLEOTIDE SEQUENCE [LARGE SCALE GENOMIC DNA]</scope>
    <source>
        <strain evidence="3 4">CCMP1102</strain>
    </source>
</reference>
<dbReference type="InterPro" id="IPR042201">
    <property type="entry name" value="FH2_Formin_sf"/>
</dbReference>
<dbReference type="PANTHER" id="PTHR45725">
    <property type="entry name" value="FORMIN HOMOLOGY 2 FAMILY MEMBER"/>
    <property type="match status" value="1"/>
</dbReference>
<dbReference type="OrthoDB" id="196074at2759"/>